<dbReference type="EMBL" id="LKHV01000001">
    <property type="protein sequence ID" value="KRG19892.1"/>
    <property type="molecule type" value="Genomic_DNA"/>
</dbReference>
<dbReference type="InterPro" id="IPR029044">
    <property type="entry name" value="Nucleotide-diphossugar_trans"/>
</dbReference>
<evidence type="ECO:0000256" key="2">
    <source>
        <dbReference type="ARBA" id="ARBA00022695"/>
    </source>
</evidence>
<dbReference type="GO" id="GO:0008690">
    <property type="term" value="F:3-deoxy-manno-octulosonate cytidylyltransferase activity"/>
    <property type="evidence" value="ECO:0007669"/>
    <property type="project" value="UniProtKB-EC"/>
</dbReference>
<reference evidence="5" key="2">
    <citation type="journal article" date="2016" name="Genome Announc.">
        <title>Draft Genome Sequences of Two Novel Amoeba-Resistant Intranuclear Bacteria, 'Candidatus Berkiella cookevillensis' and 'Candidatus Berkiella aquae'.</title>
        <authorList>
            <person name="Mehari Y.T."/>
            <person name="Arivett B.A."/>
            <person name="Farone A.L."/>
            <person name="Gunderson J.H."/>
            <person name="Farone M.B."/>
        </authorList>
    </citation>
    <scope>NUCLEOTIDE SEQUENCE</scope>
    <source>
        <strain evidence="5">CC99</strain>
    </source>
</reference>
<keyword evidence="6" id="KW-1185">Reference proteome</keyword>
<dbReference type="OrthoDB" id="9815559at2"/>
<dbReference type="RefSeq" id="WP_057622562.1">
    <property type="nucleotide sequence ID" value="NZ_LKHV02000001.1"/>
</dbReference>
<dbReference type="NCBIfam" id="NF003950">
    <property type="entry name" value="PRK05450.1-3"/>
    <property type="match status" value="1"/>
</dbReference>
<evidence type="ECO:0000313" key="6">
    <source>
        <dbReference type="Proteomes" id="UP000051494"/>
    </source>
</evidence>
<dbReference type="NCBIfam" id="NF003952">
    <property type="entry name" value="PRK05450.1-5"/>
    <property type="match status" value="1"/>
</dbReference>
<dbReference type="EC" id="2.7.7.38" evidence="4"/>
<gene>
    <name evidence="4" type="primary">kpsU</name>
    <name evidence="4" type="ORF">CC99x_00113</name>
    <name evidence="5" type="ORF">CC99x_006350</name>
</gene>
<dbReference type="CDD" id="cd02517">
    <property type="entry name" value="CMP-KDO-Synthetase"/>
    <property type="match status" value="1"/>
</dbReference>
<dbReference type="AlphaFoldDB" id="A0A0Q9YSH1"/>
<dbReference type="PANTHER" id="PTHR42866">
    <property type="entry name" value="3-DEOXY-MANNO-OCTULOSONATE CYTIDYLYLTRANSFERASE"/>
    <property type="match status" value="1"/>
</dbReference>
<reference evidence="4" key="1">
    <citation type="submission" date="2015-09" db="EMBL/GenBank/DDBJ databases">
        <title>Draft Genome Sequences of Two Novel Amoeba-resistant Intranuclear Bacteria, Candidatus Berkiella cookevillensis and Candidatus Berkiella aquae.</title>
        <authorList>
            <person name="Mehari Y.T."/>
            <person name="Arivett B.A."/>
            <person name="Farone A.L."/>
            <person name="Gunderson J.H."/>
            <person name="Farone M.B."/>
        </authorList>
    </citation>
    <scope>NUCLEOTIDE SEQUENCE [LARGE SCALE GENOMIC DNA]</scope>
    <source>
        <strain evidence="4">CC99</strain>
    </source>
</reference>
<keyword evidence="2 4" id="KW-0548">Nucleotidyltransferase</keyword>
<dbReference type="SUPFAM" id="SSF53448">
    <property type="entry name" value="Nucleotide-diphospho-sugar transferases"/>
    <property type="match status" value="1"/>
</dbReference>
<keyword evidence="1 4" id="KW-0808">Transferase</keyword>
<name>A0A0Q9YSH1_9GAMM</name>
<dbReference type="Pfam" id="PF02348">
    <property type="entry name" value="CTP_transf_3"/>
    <property type="match status" value="1"/>
</dbReference>
<dbReference type="EMBL" id="LKHV02000001">
    <property type="protein sequence ID" value="MCS5708527.1"/>
    <property type="molecule type" value="Genomic_DNA"/>
</dbReference>
<dbReference type="GO" id="GO:0005829">
    <property type="term" value="C:cytosol"/>
    <property type="evidence" value="ECO:0007669"/>
    <property type="project" value="TreeGrafter"/>
</dbReference>
<evidence type="ECO:0000313" key="5">
    <source>
        <dbReference type="EMBL" id="MCS5708527.1"/>
    </source>
</evidence>
<organism evidence="4">
    <name type="scientific">Candidatus Berkiella cookevillensis</name>
    <dbReference type="NCBI Taxonomy" id="437022"/>
    <lineage>
        <taxon>Bacteria</taxon>
        <taxon>Pseudomonadati</taxon>
        <taxon>Pseudomonadota</taxon>
        <taxon>Gammaproteobacteria</taxon>
        <taxon>Candidatus Berkiellales</taxon>
        <taxon>Candidatus Berkiellaceae</taxon>
        <taxon>Candidatus Berkiella</taxon>
    </lineage>
</organism>
<sequence>MNKASTYVVIPARYQSSRFPGKPLAPILGVSMLERVWRIATHTQFSHNVWIATDDDRIQSHALSFQANVIMTPEACRNGTERVYEAVKAFAAPNSIVVSLQGDAVLTPPWVIDALIKALETDPSVGIATPAQAVTGDSIAKFLEQKKISPSTGTTVTFDLQHRALYFSKQVIPYAHSAHQILHRHIGMYAYRFDALEKLQALPPSPLEEVEKLEQLRALENNIPIKIAVVDYKGRTHASVDSPKDVPWVEQLISEEGELVL</sequence>
<dbReference type="GO" id="GO:0009103">
    <property type="term" value="P:lipopolysaccharide biosynthetic process"/>
    <property type="evidence" value="ECO:0007669"/>
    <property type="project" value="UniProtKB-KW"/>
</dbReference>
<evidence type="ECO:0000256" key="3">
    <source>
        <dbReference type="ARBA" id="ARBA00022985"/>
    </source>
</evidence>
<dbReference type="Proteomes" id="UP000051494">
    <property type="component" value="Unassembled WGS sequence"/>
</dbReference>
<keyword evidence="3" id="KW-0448">Lipopolysaccharide biosynthesis</keyword>
<dbReference type="InterPro" id="IPR003329">
    <property type="entry name" value="Cytidylyl_trans"/>
</dbReference>
<proteinExistence type="predicted"/>
<protein>
    <submittedName>
        <fullName evidence="4">3-deoxy-manno-octulosonate cytidylyltransferase</fullName>
        <ecNumber evidence="4">2.7.7.38</ecNumber>
    </submittedName>
</protein>
<dbReference type="Gene3D" id="3.90.550.10">
    <property type="entry name" value="Spore Coat Polysaccharide Biosynthesis Protein SpsA, Chain A"/>
    <property type="match status" value="1"/>
</dbReference>
<comment type="caution">
    <text evidence="4">The sequence shown here is derived from an EMBL/GenBank/DDBJ whole genome shotgun (WGS) entry which is preliminary data.</text>
</comment>
<evidence type="ECO:0000256" key="1">
    <source>
        <dbReference type="ARBA" id="ARBA00022679"/>
    </source>
</evidence>
<reference evidence="5" key="3">
    <citation type="submission" date="2021-06" db="EMBL/GenBank/DDBJ databases">
        <title>Genomic Description and Analysis of Intracellular Bacteria, Candidatus Berkiella cookevillensis and Candidatus Berkiella aquae.</title>
        <authorList>
            <person name="Kidane D.T."/>
            <person name="Mehari Y.T."/>
            <person name="Rice F.C."/>
            <person name="Arivett B.A."/>
            <person name="Farone A.L."/>
            <person name="Berk S.G."/>
            <person name="Farone M.B."/>
        </authorList>
    </citation>
    <scope>NUCLEOTIDE SEQUENCE</scope>
    <source>
        <strain evidence="5">CC99</strain>
    </source>
</reference>
<dbReference type="STRING" id="437022.CC99x_00113"/>
<dbReference type="PANTHER" id="PTHR42866:SF2">
    <property type="entry name" value="3-DEOXY-MANNO-OCTULOSONATE CYTIDYLYLTRANSFERASE, MITOCHONDRIAL"/>
    <property type="match status" value="1"/>
</dbReference>
<evidence type="ECO:0000313" key="4">
    <source>
        <dbReference type="EMBL" id="KRG19892.1"/>
    </source>
</evidence>
<dbReference type="PATRIC" id="fig|1590042.3.peg.115"/>
<accession>A0A0Q9YSH1</accession>
<dbReference type="InterPro" id="IPR004528">
    <property type="entry name" value="KdsB"/>
</dbReference>